<dbReference type="FunFam" id="1.10.630.10:FF:000051">
    <property type="entry name" value="Cytochrome P450 monooxygenase (Fum15)"/>
    <property type="match status" value="1"/>
</dbReference>
<comment type="caution">
    <text evidence="4">The sequence shown here is derived from an EMBL/GenBank/DDBJ whole genome shotgun (WGS) entry which is preliminary data.</text>
</comment>
<dbReference type="SUPFAM" id="SSF48264">
    <property type="entry name" value="Cytochrome P450"/>
    <property type="match status" value="1"/>
</dbReference>
<keyword evidence="3" id="KW-1133">Transmembrane helix</keyword>
<organism evidence="4 5">
    <name type="scientific">Lachnellula suecica</name>
    <dbReference type="NCBI Taxonomy" id="602035"/>
    <lineage>
        <taxon>Eukaryota</taxon>
        <taxon>Fungi</taxon>
        <taxon>Dikarya</taxon>
        <taxon>Ascomycota</taxon>
        <taxon>Pezizomycotina</taxon>
        <taxon>Leotiomycetes</taxon>
        <taxon>Helotiales</taxon>
        <taxon>Lachnaceae</taxon>
        <taxon>Lachnellula</taxon>
    </lineage>
</organism>
<dbReference type="Proteomes" id="UP000469558">
    <property type="component" value="Unassembled WGS sequence"/>
</dbReference>
<protein>
    <submittedName>
        <fullName evidence="4">Cytochrome P450 monooxygenase FUM15</fullName>
    </submittedName>
</protein>
<dbReference type="GO" id="GO:0016705">
    <property type="term" value="F:oxidoreductase activity, acting on paired donors, with incorporation or reduction of molecular oxygen"/>
    <property type="evidence" value="ECO:0007669"/>
    <property type="project" value="InterPro"/>
</dbReference>
<dbReference type="InterPro" id="IPR001128">
    <property type="entry name" value="Cyt_P450"/>
</dbReference>
<dbReference type="AlphaFoldDB" id="A0A8T9C805"/>
<sequence length="547" mass="61405">MAPKIPFLVRVTVPSAAFCAANILFFPQLFSSTPLSRLFFICVTAHGLLWFVFHCAIYPVFLSPLRHLPGPKGFIPVYSHFRTQLQRPAGQAYLNFASSIPNDGILRLHNIFNIDQIMLTSPQTLAEVLVHKSYEFEKPKEVRSFLRLILGNGLIIVEGDVHRFQRKHVAPAFHFRHIKELIPIFWKKSIALRDGVVAEVREKAEADGRGVAEINHWANKVTMDIIGVAGLGRDFNSLKNNDDELVKNYEEILDPTTERLAFFIANLVFGRGVISLLPWKMNQKLEETTGRLREICMGLVRDKRQLMKGGSEGELDILSLLIKSNSFDDTMLVDQLLTFLAAGHETTSSAFTWATYLLAKHPEIQTRLREEVRSNLPSPSSPDSTVDLASVLESLPLLHAVCNETLRLYPTVPSTIRFATKDTTINNQHIPKGTRIQIVPWAINRSQQLWGPNAEKFCPERWIDKDGHANNTGGVTSNYANLTFLHGPRSCIGEKFAKSELKALVAVFCASFQMEMADLNEVAEPAGVITTKPKNGMNLRLKALEGW</sequence>
<dbReference type="InterPro" id="IPR002401">
    <property type="entry name" value="Cyt_P450_E_grp-I"/>
</dbReference>
<dbReference type="InterPro" id="IPR036396">
    <property type="entry name" value="Cyt_P450_sf"/>
</dbReference>
<name>A0A8T9C805_9HELO</name>
<keyword evidence="3" id="KW-0812">Transmembrane</keyword>
<dbReference type="GO" id="GO:0004497">
    <property type="term" value="F:monooxygenase activity"/>
    <property type="evidence" value="ECO:0007669"/>
    <property type="project" value="UniProtKB-KW"/>
</dbReference>
<dbReference type="CDD" id="cd11069">
    <property type="entry name" value="CYP_FUM15-like"/>
    <property type="match status" value="1"/>
</dbReference>
<proteinExistence type="inferred from homology"/>
<feature type="transmembrane region" description="Helical" evidence="3">
    <location>
        <begin position="7"/>
        <end position="26"/>
    </location>
</feature>
<dbReference type="PANTHER" id="PTHR24305">
    <property type="entry name" value="CYTOCHROME P450"/>
    <property type="match status" value="1"/>
</dbReference>
<dbReference type="EMBL" id="QGMK01001038">
    <property type="protein sequence ID" value="TVY73586.1"/>
    <property type="molecule type" value="Genomic_DNA"/>
</dbReference>
<dbReference type="PRINTS" id="PR00385">
    <property type="entry name" value="P450"/>
</dbReference>
<keyword evidence="2" id="KW-0408">Iron</keyword>
<dbReference type="InterPro" id="IPR050121">
    <property type="entry name" value="Cytochrome_P450_monoxygenase"/>
</dbReference>
<keyword evidence="4" id="KW-0560">Oxidoreductase</keyword>
<reference evidence="4 5" key="1">
    <citation type="submission" date="2018-05" db="EMBL/GenBank/DDBJ databases">
        <title>Genome sequencing and assembly of the regulated plant pathogen Lachnellula willkommii and related sister species for the development of diagnostic species identification markers.</title>
        <authorList>
            <person name="Giroux E."/>
            <person name="Bilodeau G."/>
        </authorList>
    </citation>
    <scope>NUCLEOTIDE SEQUENCE [LARGE SCALE GENOMIC DNA]</scope>
    <source>
        <strain evidence="4 5">CBS 268.59</strain>
    </source>
</reference>
<evidence type="ECO:0000256" key="1">
    <source>
        <dbReference type="ARBA" id="ARBA00010617"/>
    </source>
</evidence>
<evidence type="ECO:0000313" key="4">
    <source>
        <dbReference type="EMBL" id="TVY73586.1"/>
    </source>
</evidence>
<feature type="transmembrane region" description="Helical" evidence="3">
    <location>
        <begin position="38"/>
        <end position="62"/>
    </location>
</feature>
<comment type="similarity">
    <text evidence="1">Belongs to the cytochrome P450 family.</text>
</comment>
<dbReference type="GO" id="GO:0020037">
    <property type="term" value="F:heme binding"/>
    <property type="evidence" value="ECO:0007669"/>
    <property type="project" value="InterPro"/>
</dbReference>
<dbReference type="GO" id="GO:0005506">
    <property type="term" value="F:iron ion binding"/>
    <property type="evidence" value="ECO:0007669"/>
    <property type="project" value="InterPro"/>
</dbReference>
<keyword evidence="5" id="KW-1185">Reference proteome</keyword>
<dbReference type="OrthoDB" id="1470350at2759"/>
<dbReference type="Pfam" id="PF00067">
    <property type="entry name" value="p450"/>
    <property type="match status" value="1"/>
</dbReference>
<accession>A0A8T9C805</accession>
<dbReference type="Gene3D" id="1.10.630.10">
    <property type="entry name" value="Cytochrome P450"/>
    <property type="match status" value="1"/>
</dbReference>
<comment type="cofactor">
    <cofactor evidence="2">
        <name>heme</name>
        <dbReference type="ChEBI" id="CHEBI:30413"/>
    </cofactor>
</comment>
<keyword evidence="2" id="KW-0349">Heme</keyword>
<keyword evidence="3" id="KW-0472">Membrane</keyword>
<gene>
    <name evidence="4" type="primary">FUM15_1</name>
    <name evidence="4" type="ORF">LSUE1_G006856</name>
</gene>
<evidence type="ECO:0000256" key="2">
    <source>
        <dbReference type="PIRSR" id="PIRSR602401-1"/>
    </source>
</evidence>
<evidence type="ECO:0000313" key="5">
    <source>
        <dbReference type="Proteomes" id="UP000469558"/>
    </source>
</evidence>
<evidence type="ECO:0000256" key="3">
    <source>
        <dbReference type="SAM" id="Phobius"/>
    </source>
</evidence>
<dbReference type="PRINTS" id="PR00463">
    <property type="entry name" value="EP450I"/>
</dbReference>
<keyword evidence="4" id="KW-0503">Monooxygenase</keyword>
<keyword evidence="2" id="KW-0479">Metal-binding</keyword>
<dbReference type="PANTHER" id="PTHR24305:SF166">
    <property type="entry name" value="CYTOCHROME P450 12A4, MITOCHONDRIAL-RELATED"/>
    <property type="match status" value="1"/>
</dbReference>
<feature type="binding site" description="axial binding residue" evidence="2">
    <location>
        <position position="491"/>
    </location>
    <ligand>
        <name>heme</name>
        <dbReference type="ChEBI" id="CHEBI:30413"/>
    </ligand>
    <ligandPart>
        <name>Fe</name>
        <dbReference type="ChEBI" id="CHEBI:18248"/>
    </ligandPart>
</feature>